<dbReference type="OMA" id="SKMSNEQ"/>
<evidence type="ECO:0000313" key="9">
    <source>
        <dbReference type="EMBL" id="KPM11705.1"/>
    </source>
</evidence>
<evidence type="ECO:0000313" key="8">
    <source>
        <dbReference type="EMBL" id="KAF7488217.1"/>
    </source>
</evidence>
<evidence type="ECO:0000259" key="7">
    <source>
        <dbReference type="PROSITE" id="PS50076"/>
    </source>
</evidence>
<feature type="region of interest" description="Disordered" evidence="6">
    <location>
        <begin position="140"/>
        <end position="159"/>
    </location>
</feature>
<dbReference type="InterPro" id="IPR001623">
    <property type="entry name" value="DnaJ_domain"/>
</dbReference>
<dbReference type="GO" id="GO:0005737">
    <property type="term" value="C:cytoplasm"/>
    <property type="evidence" value="ECO:0007669"/>
    <property type="project" value="UniProtKB-SubCell"/>
</dbReference>
<dbReference type="Pfam" id="PF00226">
    <property type="entry name" value="DnaJ"/>
    <property type="match status" value="1"/>
</dbReference>
<dbReference type="GO" id="GO:0003676">
    <property type="term" value="F:nucleic acid binding"/>
    <property type="evidence" value="ECO:0007669"/>
    <property type="project" value="InterPro"/>
</dbReference>
<dbReference type="VEuPathDB" id="VectorBase:SSCA006620"/>
<dbReference type="EnsemblMetazoa" id="SSS_6671s_mrna">
    <property type="protein sequence ID" value="KAF7488217.1"/>
    <property type="gene ID" value="SSS_6671"/>
</dbReference>
<dbReference type="PRINTS" id="PR00625">
    <property type="entry name" value="JDOMAIN"/>
</dbReference>
<accession>A0A132AM88</accession>
<dbReference type="EMBL" id="JXLN01017759">
    <property type="protein sequence ID" value="KPM11705.1"/>
    <property type="molecule type" value="Genomic_DNA"/>
</dbReference>
<evidence type="ECO:0000256" key="4">
    <source>
        <dbReference type="ARBA" id="ARBA00023186"/>
    </source>
</evidence>
<name>A0A132AM88_SARSC</name>
<organism evidence="9 12">
    <name type="scientific">Sarcoptes scabiei</name>
    <name type="common">Itch mite</name>
    <name type="synonym">Acarus scabiei</name>
    <dbReference type="NCBI Taxonomy" id="52283"/>
    <lineage>
        <taxon>Eukaryota</taxon>
        <taxon>Metazoa</taxon>
        <taxon>Ecdysozoa</taxon>
        <taxon>Arthropoda</taxon>
        <taxon>Chelicerata</taxon>
        <taxon>Arachnida</taxon>
        <taxon>Acari</taxon>
        <taxon>Acariformes</taxon>
        <taxon>Sarcoptiformes</taxon>
        <taxon>Astigmata</taxon>
        <taxon>Psoroptidia</taxon>
        <taxon>Sarcoptoidea</taxon>
        <taxon>Sarcoptidae</taxon>
        <taxon>Sarcoptinae</taxon>
        <taxon>Sarcoptes</taxon>
    </lineage>
</organism>
<feature type="compositionally biased region" description="Basic and acidic residues" evidence="6">
    <location>
        <begin position="254"/>
        <end position="267"/>
    </location>
</feature>
<evidence type="ECO:0000256" key="5">
    <source>
        <dbReference type="ARBA" id="ARBA00023242"/>
    </source>
</evidence>
<dbReference type="Proteomes" id="UP000616769">
    <property type="component" value="Unassembled WGS sequence"/>
</dbReference>
<evidence type="ECO:0000256" key="2">
    <source>
        <dbReference type="ARBA" id="ARBA00004496"/>
    </source>
</evidence>
<dbReference type="SUPFAM" id="SSF46565">
    <property type="entry name" value="Chaperone J-domain"/>
    <property type="match status" value="1"/>
</dbReference>
<feature type="region of interest" description="Disordered" evidence="6">
    <location>
        <begin position="237"/>
        <end position="275"/>
    </location>
</feature>
<evidence type="ECO:0000313" key="10">
    <source>
        <dbReference type="EnsemblMetazoa" id="KAF7488217.1"/>
    </source>
</evidence>
<dbReference type="OrthoDB" id="259708at2759"/>
<dbReference type="SMART" id="SM00271">
    <property type="entry name" value="DnaJ"/>
    <property type="match status" value="1"/>
</dbReference>
<reference evidence="8" key="3">
    <citation type="submission" date="2020-01" db="EMBL/GenBank/DDBJ databases">
        <authorList>
            <person name="Korhonen P.K.K."/>
            <person name="Guangxu M.G."/>
            <person name="Wang T.W."/>
            <person name="Stroehlein A.J.S."/>
            <person name="Young N.D."/>
            <person name="Ang C.-S.A."/>
            <person name="Fernando D.W.F."/>
            <person name="Lu H.L."/>
            <person name="Taylor S.T."/>
            <person name="Ehtesham M.E.M."/>
            <person name="Najaraj S.H.N."/>
            <person name="Harsha G.H.G."/>
            <person name="Madugundu A.M."/>
            <person name="Renuse S.R."/>
            <person name="Holt D.H."/>
            <person name="Pandey A.P."/>
            <person name="Papenfuss A.P."/>
            <person name="Gasser R.B.G."/>
            <person name="Fischer K.F."/>
        </authorList>
    </citation>
    <scope>NUCLEOTIDE SEQUENCE</scope>
    <source>
        <strain evidence="8">SSS_KF_BRIS2020</strain>
    </source>
</reference>
<dbReference type="PANTHER" id="PTHR44313">
    <property type="entry name" value="DNAJ HOMOLOG SUBFAMILY C MEMBER 17"/>
    <property type="match status" value="1"/>
</dbReference>
<evidence type="ECO:0000256" key="3">
    <source>
        <dbReference type="ARBA" id="ARBA00022490"/>
    </source>
</evidence>
<gene>
    <name evidence="9" type="ORF">QR98_0102780</name>
    <name evidence="8" type="ORF">SSS_6671</name>
</gene>
<dbReference type="GO" id="GO:0005681">
    <property type="term" value="C:spliceosomal complex"/>
    <property type="evidence" value="ECO:0007669"/>
    <property type="project" value="TreeGrafter"/>
</dbReference>
<dbReference type="InterPro" id="IPR012677">
    <property type="entry name" value="Nucleotide-bd_a/b_plait_sf"/>
</dbReference>
<dbReference type="CDD" id="cd06257">
    <property type="entry name" value="DnaJ"/>
    <property type="match status" value="1"/>
</dbReference>
<feature type="domain" description="J" evidence="7">
    <location>
        <begin position="10"/>
        <end position="75"/>
    </location>
</feature>
<dbReference type="GO" id="GO:0000390">
    <property type="term" value="P:spliceosomal complex disassembly"/>
    <property type="evidence" value="ECO:0007669"/>
    <property type="project" value="TreeGrafter"/>
</dbReference>
<reference evidence="11" key="2">
    <citation type="journal article" date="2020" name="PLoS Negl. Trop. Dis.">
        <title>High-quality nuclear genome for Sarcoptes scabiei-A critical resource for a neglected parasite.</title>
        <authorList>
            <person name="Korhonen P.K."/>
            <person name="Gasser R.B."/>
            <person name="Ma G."/>
            <person name="Wang T."/>
            <person name="Stroehlein A.J."/>
            <person name="Young N.D."/>
            <person name="Ang C.S."/>
            <person name="Fernando D.D."/>
            <person name="Lu H.C."/>
            <person name="Taylor S."/>
            <person name="Reynolds S.L."/>
            <person name="Mofiz E."/>
            <person name="Najaraj S.H."/>
            <person name="Gowda H."/>
            <person name="Madugundu A."/>
            <person name="Renuse S."/>
            <person name="Holt D."/>
            <person name="Pandey A."/>
            <person name="Papenfuss A.T."/>
            <person name="Fischer K."/>
        </authorList>
    </citation>
    <scope>NUCLEOTIDE SEQUENCE [LARGE SCALE GENOMIC DNA]</scope>
</reference>
<dbReference type="SUPFAM" id="SSF54928">
    <property type="entry name" value="RNA-binding domain, RBD"/>
    <property type="match status" value="1"/>
</dbReference>
<dbReference type="AlphaFoldDB" id="A0A132AM88"/>
<comment type="subcellular location">
    <subcellularLocation>
        <location evidence="2">Cytoplasm</location>
    </subcellularLocation>
    <subcellularLocation>
        <location evidence="1">Nucleus</location>
    </subcellularLocation>
</comment>
<sequence length="296" mass="34817">MDSFDLKKTNLYDLFDVGSDSTEAEIKKAFRKKALLYHPDKNPDNEKAKEIFQKLSKALEILTDEKARSSYDKILRVQKEKEIRDRKLNAKRKKLKDELESREKLNQEISILEEEEKLKQEIDRIRKAGSKQLEEENRLLKKKLDSQRSGNNKKMKSSLSLSNTIKVKLKRNRKAADLELTDDLIRKQFSKFGPILSIVTKKKSALLEYEKYESLKKIAINCPENFEFEILNVNTGRNYNNNNYEDNNDDDSDTSDKEKRKPIRAEPIEEALPTVATDDYEEYIMRRMQEAQQKKN</sequence>
<keyword evidence="4" id="KW-0143">Chaperone</keyword>
<keyword evidence="3" id="KW-0963">Cytoplasm</keyword>
<dbReference type="EMBL" id="WVUK01000066">
    <property type="protein sequence ID" value="KAF7488217.1"/>
    <property type="molecule type" value="Genomic_DNA"/>
</dbReference>
<dbReference type="Gene3D" id="3.30.70.330">
    <property type="match status" value="1"/>
</dbReference>
<evidence type="ECO:0000313" key="11">
    <source>
        <dbReference type="Proteomes" id="UP000070412"/>
    </source>
</evidence>
<proteinExistence type="predicted"/>
<dbReference type="Gene3D" id="1.10.287.110">
    <property type="entry name" value="DnaJ domain"/>
    <property type="match status" value="1"/>
</dbReference>
<evidence type="ECO:0000313" key="12">
    <source>
        <dbReference type="Proteomes" id="UP000616769"/>
    </source>
</evidence>
<protein>
    <submittedName>
        <fullName evidence="8">DnaJ -like protein subfamily C member 17</fullName>
    </submittedName>
    <submittedName>
        <fullName evidence="9">DnaJ-like protein 5</fullName>
    </submittedName>
</protein>
<keyword evidence="11" id="KW-1185">Reference proteome</keyword>
<evidence type="ECO:0000256" key="6">
    <source>
        <dbReference type="SAM" id="MobiDB-lite"/>
    </source>
</evidence>
<evidence type="ECO:0000256" key="1">
    <source>
        <dbReference type="ARBA" id="ARBA00004123"/>
    </source>
</evidence>
<reference evidence="9 12" key="1">
    <citation type="journal article" date="2015" name="Parasit. Vectors">
        <title>Draft genome of the scabies mite.</title>
        <authorList>
            <person name="Rider S.D.Jr."/>
            <person name="Morgan M.S."/>
            <person name="Arlian L.G."/>
        </authorList>
    </citation>
    <scope>NUCLEOTIDE SEQUENCE [LARGE SCALE GENOMIC DNA]</scope>
    <source>
        <strain evidence="9">Arlian Lab</strain>
    </source>
</reference>
<dbReference type="InterPro" id="IPR052094">
    <property type="entry name" value="Pre-mRNA-splicing_ERAD"/>
</dbReference>
<dbReference type="InterPro" id="IPR036869">
    <property type="entry name" value="J_dom_sf"/>
</dbReference>
<reference evidence="10" key="4">
    <citation type="submission" date="2022-06" db="UniProtKB">
        <authorList>
            <consortium name="EnsemblMetazoa"/>
        </authorList>
    </citation>
    <scope>IDENTIFICATION</scope>
</reference>
<dbReference type="InterPro" id="IPR035979">
    <property type="entry name" value="RBD_domain_sf"/>
</dbReference>
<dbReference type="PROSITE" id="PS50076">
    <property type="entry name" value="DNAJ_2"/>
    <property type="match status" value="1"/>
</dbReference>
<dbReference type="Proteomes" id="UP000070412">
    <property type="component" value="Unassembled WGS sequence"/>
</dbReference>
<dbReference type="PANTHER" id="PTHR44313:SF1">
    <property type="entry name" value="DNAJ HOMOLOG SUBFAMILY C MEMBER 17"/>
    <property type="match status" value="1"/>
</dbReference>
<keyword evidence="5" id="KW-0539">Nucleus</keyword>